<evidence type="ECO:0000313" key="4">
    <source>
        <dbReference type="Proteomes" id="UP000095558"/>
    </source>
</evidence>
<keyword evidence="1" id="KW-0235">DNA replication</keyword>
<dbReference type="SUPFAM" id="SSF46565">
    <property type="entry name" value="Chaperone J-domain"/>
    <property type="match status" value="1"/>
</dbReference>
<evidence type="ECO:0000313" key="3">
    <source>
        <dbReference type="EMBL" id="CUO75584.1"/>
    </source>
</evidence>
<accession>A0A174HL29</accession>
<sequence>MYCVIQEVELKKSVLNGEYKELEAYLNEWIMNGQQVKFYSYRFTGGRFERTIKKAYKISVHKSYREKGRVKKKQWSICTMDYYCIATNGAGIHDFCDIESKAKAIGITEEELCDIIYKKLDQLEYKIKSEYQETEEYKTHKKHEEIINKYNIDKKEFEKKYGKDSYDKCYDIFGKLREPELLDFIKRQYEAHKERERSYYKNSKGNYNNNSNSSYYNNKQSNYNEADKDKYKKIYKTLAKAYHPDIAKDDGEMMKLVNQLKEEWGI</sequence>
<dbReference type="OrthoDB" id="2053524at2"/>
<dbReference type="InterPro" id="IPR036869">
    <property type="entry name" value="J_dom_sf"/>
</dbReference>
<organism evidence="3 4">
    <name type="scientific">Clostridium disporicum</name>
    <dbReference type="NCBI Taxonomy" id="84024"/>
    <lineage>
        <taxon>Bacteria</taxon>
        <taxon>Bacillati</taxon>
        <taxon>Bacillota</taxon>
        <taxon>Clostridia</taxon>
        <taxon>Eubacteriales</taxon>
        <taxon>Clostridiaceae</taxon>
        <taxon>Clostridium</taxon>
    </lineage>
</organism>
<protein>
    <recommendedName>
        <fullName evidence="5">DnaJ domain</fullName>
    </recommendedName>
</protein>
<name>A0A174HL29_9CLOT</name>
<gene>
    <name evidence="3" type="ORF">ERS852470_03273</name>
</gene>
<reference evidence="3 4" key="1">
    <citation type="submission" date="2015-09" db="EMBL/GenBank/DDBJ databases">
        <authorList>
            <consortium name="Pathogen Informatics"/>
        </authorList>
    </citation>
    <scope>NUCLEOTIDE SEQUENCE [LARGE SCALE GENOMIC DNA]</scope>
    <source>
        <strain evidence="3 4">2789STDY5834855</strain>
    </source>
</reference>
<dbReference type="Proteomes" id="UP000095558">
    <property type="component" value="Unassembled WGS sequence"/>
</dbReference>
<evidence type="ECO:0008006" key="5">
    <source>
        <dbReference type="Google" id="ProtNLM"/>
    </source>
</evidence>
<dbReference type="GO" id="GO:0006260">
    <property type="term" value="P:DNA replication"/>
    <property type="evidence" value="ECO:0007669"/>
    <property type="project" value="UniProtKB-KW"/>
</dbReference>
<dbReference type="AlphaFoldDB" id="A0A174HL29"/>
<feature type="region of interest" description="Disordered" evidence="2">
    <location>
        <begin position="195"/>
        <end position="222"/>
    </location>
</feature>
<proteinExistence type="predicted"/>
<evidence type="ECO:0000256" key="2">
    <source>
        <dbReference type="SAM" id="MobiDB-lite"/>
    </source>
</evidence>
<dbReference type="EMBL" id="CYZV01000048">
    <property type="protein sequence ID" value="CUO75584.1"/>
    <property type="molecule type" value="Genomic_DNA"/>
</dbReference>
<feature type="compositionally biased region" description="Low complexity" evidence="2">
    <location>
        <begin position="200"/>
        <end position="222"/>
    </location>
</feature>
<evidence type="ECO:0000256" key="1">
    <source>
        <dbReference type="ARBA" id="ARBA00022705"/>
    </source>
</evidence>
<dbReference type="RefSeq" id="WP_055277815.1">
    <property type="nucleotide sequence ID" value="NZ_CYZV01000048.1"/>
</dbReference>